<dbReference type="OrthoDB" id="1900495at2759"/>
<dbReference type="InterPro" id="IPR055513">
    <property type="entry name" value="DUF7086"/>
</dbReference>
<reference evidence="3" key="1">
    <citation type="journal article" date="2016" name="Nature">
        <title>The genome of the seagrass Zostera marina reveals angiosperm adaptation to the sea.</title>
        <authorList>
            <person name="Olsen J.L."/>
            <person name="Rouze P."/>
            <person name="Verhelst B."/>
            <person name="Lin Y.-C."/>
            <person name="Bayer T."/>
            <person name="Collen J."/>
            <person name="Dattolo E."/>
            <person name="De Paoli E."/>
            <person name="Dittami S."/>
            <person name="Maumus F."/>
            <person name="Michel G."/>
            <person name="Kersting A."/>
            <person name="Lauritano C."/>
            <person name="Lohaus R."/>
            <person name="Toepel M."/>
            <person name="Tonon T."/>
            <person name="Vanneste K."/>
            <person name="Amirebrahimi M."/>
            <person name="Brakel J."/>
            <person name="Bostroem C."/>
            <person name="Chovatia M."/>
            <person name="Grimwood J."/>
            <person name="Jenkins J.W."/>
            <person name="Jueterbock A."/>
            <person name="Mraz A."/>
            <person name="Stam W.T."/>
            <person name="Tice H."/>
            <person name="Bornberg-Bauer E."/>
            <person name="Green P.J."/>
            <person name="Pearson G.A."/>
            <person name="Procaccini G."/>
            <person name="Duarte C.M."/>
            <person name="Schmutz J."/>
            <person name="Reusch T.B.H."/>
            <person name="Van de Peer Y."/>
        </authorList>
    </citation>
    <scope>NUCLEOTIDE SEQUENCE [LARGE SCALE GENOMIC DNA]</scope>
    <source>
        <strain evidence="3">cv. Finnish</strain>
    </source>
</reference>
<dbReference type="Proteomes" id="UP000036987">
    <property type="component" value="Unassembled WGS sequence"/>
</dbReference>
<keyword evidence="3" id="KW-1185">Reference proteome</keyword>
<name>A0A0K9P6D5_ZOSMR</name>
<organism evidence="2 3">
    <name type="scientific">Zostera marina</name>
    <name type="common">Eelgrass</name>
    <dbReference type="NCBI Taxonomy" id="29655"/>
    <lineage>
        <taxon>Eukaryota</taxon>
        <taxon>Viridiplantae</taxon>
        <taxon>Streptophyta</taxon>
        <taxon>Embryophyta</taxon>
        <taxon>Tracheophyta</taxon>
        <taxon>Spermatophyta</taxon>
        <taxon>Magnoliopsida</taxon>
        <taxon>Liliopsida</taxon>
        <taxon>Zosteraceae</taxon>
        <taxon>Zostera</taxon>
    </lineage>
</organism>
<gene>
    <name evidence="2" type="ORF">ZOSMA_35G00360</name>
</gene>
<feature type="domain" description="DUF7086" evidence="1">
    <location>
        <begin position="109"/>
        <end position="241"/>
    </location>
</feature>
<dbReference type="PANTHER" id="PTHR34272:SF1">
    <property type="entry name" value="EXPRESSED PROTEIN"/>
    <property type="match status" value="1"/>
</dbReference>
<dbReference type="STRING" id="29655.A0A0K9P6D5"/>
<evidence type="ECO:0000259" key="1">
    <source>
        <dbReference type="Pfam" id="PF23324"/>
    </source>
</evidence>
<evidence type="ECO:0000313" key="3">
    <source>
        <dbReference type="Proteomes" id="UP000036987"/>
    </source>
</evidence>
<dbReference type="OMA" id="NHRTASK"/>
<accession>A0A0K9P6D5</accession>
<comment type="caution">
    <text evidence="2">The sequence shown here is derived from an EMBL/GenBank/DDBJ whole genome shotgun (WGS) entry which is preliminary data.</text>
</comment>
<dbReference type="AlphaFoldDB" id="A0A0K9P6D5"/>
<dbReference type="PANTHER" id="PTHR34272">
    <property type="entry name" value="EXPRESSED PROTEIN"/>
    <property type="match status" value="1"/>
</dbReference>
<proteinExistence type="predicted"/>
<dbReference type="EMBL" id="LFYR01001125">
    <property type="protein sequence ID" value="KMZ64581.1"/>
    <property type="molecule type" value="Genomic_DNA"/>
</dbReference>
<protein>
    <recommendedName>
        <fullName evidence="1">DUF7086 domain-containing protein</fullName>
    </recommendedName>
</protein>
<dbReference type="Pfam" id="PF23324">
    <property type="entry name" value="DUF7086"/>
    <property type="match status" value="1"/>
</dbReference>
<evidence type="ECO:0000313" key="2">
    <source>
        <dbReference type="EMBL" id="KMZ64581.1"/>
    </source>
</evidence>
<sequence length="248" mass="28258">MKRSFEKTGAMAIEEDEVLHSEIDLELSLSLPYYRNLTPSSSFRRVPSPRLSTELSLSLSLSPPCSHGIINQRVETSLQIFCPQSVKLVAIPPPFPWSSENRATLLTMEELARRGFNTIEGEVQCKRCNVRAVASLQLKERFEVVIHNLLDILKIGNTSAPSKWVNPQFPSCPSCKNVNCMAPIISEKKRNINWLFLYLGETIGMCNLDQLYYFYKHNMFRITGSKIHLLLYTYIGISKQLFPSLVNI</sequence>